<dbReference type="SUPFAM" id="SSF102588">
    <property type="entry name" value="LmbE-like"/>
    <property type="match status" value="1"/>
</dbReference>
<proteinExistence type="predicted"/>
<protein>
    <submittedName>
        <fullName evidence="1">GlcNAc-PI de-N-acetylase</fullName>
    </submittedName>
</protein>
<dbReference type="Proteomes" id="UP000092544">
    <property type="component" value="Unassembled WGS sequence"/>
</dbReference>
<gene>
    <name evidence="1" type="ORF">MSP8886_03452</name>
</gene>
<dbReference type="InterPro" id="IPR024078">
    <property type="entry name" value="LmbE-like_dom_sf"/>
</dbReference>
<reference evidence="1 2" key="1">
    <citation type="submission" date="2016-06" db="EMBL/GenBank/DDBJ databases">
        <authorList>
            <person name="Kjaerup R.B."/>
            <person name="Dalgaard T.S."/>
            <person name="Juul-Madsen H.R."/>
        </authorList>
    </citation>
    <scope>NUCLEOTIDE SEQUENCE [LARGE SCALE GENOMIC DNA]</scope>
    <source>
        <strain evidence="1 2">CECT 8886</strain>
    </source>
</reference>
<dbReference type="RefSeq" id="WP_067018685.1">
    <property type="nucleotide sequence ID" value="NZ_FLOB01000010.1"/>
</dbReference>
<sequence>MKKTDYQYALQPDWQSEVILENTQSKHQHCVTINLADGAGFSELNIEDFTWLLAFSYQSTHKKTQGSIAIVESNDSVVSVFNTQYFESGEEGTRYLNLSGMLNNNAKSVATLVFKHCRLPNYGKLLAFKKPDFSDGPILILAPHADDAELAAYGFYRDFAKSTWITTINAGQNVQKLEKQYIPSLDDNMRAAVARKAAIRAWNSMTTPLLAGVPLEQLSSLGYFGLTKNALYNATKEVQKDPILAELTPQVSRQWNRIFLPNDLPNKSSGEALVMDLASLLEQIKPTTVLVTEPEIDPHPEHVMSAHALALAIHESTHTPERVLMYVNHLRHIKTFPYGPEHAKTALPPWFDETSVFGTFSCYSHQLDIAAQKEKVVSFDTMHDLRSKPRVGKMLKRWWNKKVLKNGYQYYGEHVYFQTHIKSNEVFTLVDGSVFSDALIGKASLDKAI</sequence>
<dbReference type="STRING" id="1792290.MSP8886_03452"/>
<accession>A0A1A8TQH9</accession>
<evidence type="ECO:0000313" key="1">
    <source>
        <dbReference type="EMBL" id="SBS35697.1"/>
    </source>
</evidence>
<name>A0A1A8TQH9_9GAMM</name>
<keyword evidence="2" id="KW-1185">Reference proteome</keyword>
<dbReference type="AlphaFoldDB" id="A0A1A8TQH9"/>
<organism evidence="1 2">
    <name type="scientific">Marinomonas spartinae</name>
    <dbReference type="NCBI Taxonomy" id="1792290"/>
    <lineage>
        <taxon>Bacteria</taxon>
        <taxon>Pseudomonadati</taxon>
        <taxon>Pseudomonadota</taxon>
        <taxon>Gammaproteobacteria</taxon>
        <taxon>Oceanospirillales</taxon>
        <taxon>Oceanospirillaceae</taxon>
        <taxon>Marinomonas</taxon>
    </lineage>
</organism>
<evidence type="ECO:0000313" key="2">
    <source>
        <dbReference type="Proteomes" id="UP000092544"/>
    </source>
</evidence>
<dbReference type="EMBL" id="FLOB01000010">
    <property type="protein sequence ID" value="SBS35697.1"/>
    <property type="molecule type" value="Genomic_DNA"/>
</dbReference>
<dbReference type="Gene3D" id="3.40.50.10320">
    <property type="entry name" value="LmbE-like"/>
    <property type="match status" value="1"/>
</dbReference>